<evidence type="ECO:0000313" key="4">
    <source>
        <dbReference type="Proteomes" id="UP000304928"/>
    </source>
</evidence>
<name>A0A4S9BNL9_AURPU</name>
<proteinExistence type="predicted"/>
<dbReference type="EMBL" id="QZAR01000015">
    <property type="protein sequence ID" value="THW94954.1"/>
    <property type="molecule type" value="Genomic_DNA"/>
</dbReference>
<feature type="transmembrane region" description="Helical" evidence="1">
    <location>
        <begin position="174"/>
        <end position="193"/>
    </location>
</feature>
<feature type="transmembrane region" description="Helical" evidence="1">
    <location>
        <begin position="315"/>
        <end position="335"/>
    </location>
</feature>
<dbReference type="AlphaFoldDB" id="A0A4S9BNL9"/>
<keyword evidence="1" id="KW-0472">Membrane</keyword>
<feature type="transmembrane region" description="Helical" evidence="1">
    <location>
        <begin position="134"/>
        <end position="154"/>
    </location>
</feature>
<comment type="caution">
    <text evidence="2">The sequence shown here is derived from an EMBL/GenBank/DDBJ whole genome shotgun (WGS) entry which is preliminary data.</text>
</comment>
<feature type="non-terminal residue" evidence="2">
    <location>
        <position position="1"/>
    </location>
</feature>
<feature type="transmembrane region" description="Helical" evidence="1">
    <location>
        <begin position="273"/>
        <end position="295"/>
    </location>
</feature>
<protein>
    <submittedName>
        <fullName evidence="2">Uncharacterized protein</fullName>
    </submittedName>
</protein>
<feature type="transmembrane region" description="Helical" evidence="1">
    <location>
        <begin position="384"/>
        <end position="403"/>
    </location>
</feature>
<dbReference type="Proteomes" id="UP000310121">
    <property type="component" value="Unassembled WGS sequence"/>
</dbReference>
<evidence type="ECO:0000313" key="5">
    <source>
        <dbReference type="Proteomes" id="UP000310121"/>
    </source>
</evidence>
<keyword evidence="1" id="KW-0812">Transmembrane</keyword>
<evidence type="ECO:0000256" key="1">
    <source>
        <dbReference type="SAM" id="Phobius"/>
    </source>
</evidence>
<keyword evidence="1" id="KW-1133">Transmembrane helix</keyword>
<evidence type="ECO:0000313" key="2">
    <source>
        <dbReference type="EMBL" id="THW94954.1"/>
    </source>
</evidence>
<organism evidence="2 4">
    <name type="scientific">Aureobasidium pullulans</name>
    <name type="common">Black yeast</name>
    <name type="synonym">Pullularia pullulans</name>
    <dbReference type="NCBI Taxonomy" id="5580"/>
    <lineage>
        <taxon>Eukaryota</taxon>
        <taxon>Fungi</taxon>
        <taxon>Dikarya</taxon>
        <taxon>Ascomycota</taxon>
        <taxon>Pezizomycotina</taxon>
        <taxon>Dothideomycetes</taxon>
        <taxon>Dothideomycetidae</taxon>
        <taxon>Dothideales</taxon>
        <taxon>Saccotheciaceae</taxon>
        <taxon>Aureobasidium</taxon>
    </lineage>
</organism>
<gene>
    <name evidence="3" type="ORF">D6C90_01638</name>
    <name evidence="2" type="ORF">D6D15_01690</name>
</gene>
<sequence>LHNSYAVSTGRDRFAHYGRWAWSRSRRSREQDGLPASATTLELATSCFAKTTRLPLFETRLLSEQLCSVQPLCNVPFHHIMAYRRYDSTVVATAPLVDADTFRAPSERTSMAASSASPLDIAHEKYASRGLPTWFAYPMSIIMSPALSAGLYSFVPDMMGAPLAAVSRSLNEPWQIGGLLAWRLLEITIGWFFGLDHFDFVQLTAMANMPYYTLLYLFFGVSFEPLALALVIDMFSLWFPFWLLRPTNYHNNLRSVTTPGTTKDLAVDKTIQFYMSLFAASIYGTVVYLSLWSWLPVFLINNFEEILTLEFAHNAVFPVVFAACLPIGWAAKDFLFSTSIVYARATPAELVQFDPKTATLGETFMYNAGVKQFSSREGILGKRTFLLVAFTAAHSFIKVFGTVEGATIEGAAGWAALWSVAAAATGLGFLYVGDA</sequence>
<accession>A0A4S9BNL9</accession>
<dbReference type="EMBL" id="QZBN01000077">
    <property type="protein sequence ID" value="THZ51669.1"/>
    <property type="molecule type" value="Genomic_DNA"/>
</dbReference>
<reference evidence="4 5" key="1">
    <citation type="submission" date="2018-10" db="EMBL/GenBank/DDBJ databases">
        <title>Fifty Aureobasidium pullulans genomes reveal a recombining polyextremotolerant generalist.</title>
        <authorList>
            <person name="Gostincar C."/>
            <person name="Turk M."/>
            <person name="Zajc J."/>
            <person name="Gunde-Cimerman N."/>
        </authorList>
    </citation>
    <scope>NUCLEOTIDE SEQUENCE [LARGE SCALE GENOMIC DNA]</scope>
    <source>
        <strain evidence="2 4">EXF-10507</strain>
        <strain evidence="3 5">EXF-3844</strain>
    </source>
</reference>
<dbReference type="Proteomes" id="UP000304928">
    <property type="component" value="Unassembled WGS sequence"/>
</dbReference>
<feature type="transmembrane region" description="Helical" evidence="1">
    <location>
        <begin position="415"/>
        <end position="433"/>
    </location>
</feature>
<evidence type="ECO:0000313" key="3">
    <source>
        <dbReference type="EMBL" id="THZ51669.1"/>
    </source>
</evidence>